<keyword evidence="3" id="KW-1185">Reference proteome</keyword>
<accession>A0A2N5UW51</accession>
<dbReference type="EMBL" id="PGCJ01000164">
    <property type="protein sequence ID" value="PLW41907.1"/>
    <property type="molecule type" value="Genomic_DNA"/>
</dbReference>
<dbReference type="Proteomes" id="UP000235388">
    <property type="component" value="Unassembled WGS sequence"/>
</dbReference>
<organism evidence="2 3">
    <name type="scientific">Puccinia coronata f. sp. avenae</name>
    <dbReference type="NCBI Taxonomy" id="200324"/>
    <lineage>
        <taxon>Eukaryota</taxon>
        <taxon>Fungi</taxon>
        <taxon>Dikarya</taxon>
        <taxon>Basidiomycota</taxon>
        <taxon>Pucciniomycotina</taxon>
        <taxon>Pucciniomycetes</taxon>
        <taxon>Pucciniales</taxon>
        <taxon>Pucciniaceae</taxon>
        <taxon>Puccinia</taxon>
    </lineage>
</organism>
<protein>
    <submittedName>
        <fullName evidence="2">Uncharacterized protein</fullName>
    </submittedName>
</protein>
<comment type="caution">
    <text evidence="2">The sequence shown here is derived from an EMBL/GenBank/DDBJ whole genome shotgun (WGS) entry which is preliminary data.</text>
</comment>
<proteinExistence type="predicted"/>
<feature type="region of interest" description="Disordered" evidence="1">
    <location>
        <begin position="1"/>
        <end position="32"/>
    </location>
</feature>
<evidence type="ECO:0000256" key="1">
    <source>
        <dbReference type="SAM" id="MobiDB-lite"/>
    </source>
</evidence>
<gene>
    <name evidence="2" type="ORF">PCANC_11033</name>
</gene>
<dbReference type="AlphaFoldDB" id="A0A2N5UW51"/>
<sequence length="123" mass="13188">MTAGPSGPYHVSGDPEHENSSSKQRRGRRPVGGSLQGWWAGQKFSSLLVVSLSVFYFPRGLSCTFVAGVDTARICQLERVLPHAALLRLSLLQVSWTSAPSPLCPSGNNANHPTAWGGCSVPW</sequence>
<reference evidence="2 3" key="1">
    <citation type="submission" date="2017-11" db="EMBL/GenBank/DDBJ databases">
        <title>De novo assembly and phasing of dikaryotic genomes from two isolates of Puccinia coronata f. sp. avenae, the causal agent of oat crown rust.</title>
        <authorList>
            <person name="Miller M.E."/>
            <person name="Zhang Y."/>
            <person name="Omidvar V."/>
            <person name="Sperschneider J."/>
            <person name="Schwessinger B."/>
            <person name="Raley C."/>
            <person name="Palmer J.M."/>
            <person name="Garnica D."/>
            <person name="Upadhyaya N."/>
            <person name="Rathjen J."/>
            <person name="Taylor J.M."/>
            <person name="Park R.F."/>
            <person name="Dodds P.N."/>
            <person name="Hirsch C.D."/>
            <person name="Kianian S.F."/>
            <person name="Figueroa M."/>
        </authorList>
    </citation>
    <scope>NUCLEOTIDE SEQUENCE [LARGE SCALE GENOMIC DNA]</scope>
    <source>
        <strain evidence="2">12NC29</strain>
    </source>
</reference>
<evidence type="ECO:0000313" key="2">
    <source>
        <dbReference type="EMBL" id="PLW41907.1"/>
    </source>
</evidence>
<name>A0A2N5UW51_9BASI</name>
<evidence type="ECO:0000313" key="3">
    <source>
        <dbReference type="Proteomes" id="UP000235388"/>
    </source>
</evidence>